<evidence type="ECO:0000256" key="1">
    <source>
        <dbReference type="ARBA" id="ARBA00023136"/>
    </source>
</evidence>
<dbReference type="InterPro" id="IPR037192">
    <property type="entry name" value="ERO1-like_sf"/>
</dbReference>
<keyword evidence="1" id="KW-0472">Membrane</keyword>
<sequence length="222" mass="26102">MLPIKLISLFLINKLSDEISILENLKISKIKLSLIPCHTKKCTLFSCKKLILKNNILNLKNLEEGKTNCKNGALIWRNIYNLSNNNIKQLVSGIHFLISGFPGIPHYYNLIFFKYHNIYVYLKSRKFFKNFMLLFIFIRNRMKSLFVNKQTDQKNIEIIENIIKEIGCLDCEKCQILGSLYFYGLLGSIRNKDLNDKIYTILLYKKILSTFKMVNFLENLIK</sequence>
<dbReference type="SUPFAM" id="SSF110019">
    <property type="entry name" value="ERO1-like"/>
    <property type="match status" value="1"/>
</dbReference>
<dbReference type="KEGG" id="vnx:VNE69_01371"/>
<evidence type="ECO:0000313" key="3">
    <source>
        <dbReference type="Proteomes" id="UP001334084"/>
    </source>
</evidence>
<dbReference type="EMBL" id="CP142726">
    <property type="protein sequence ID" value="WUR02434.1"/>
    <property type="molecule type" value="Genomic_DNA"/>
</dbReference>
<dbReference type="AlphaFoldDB" id="A0AAX4J8Y3"/>
<dbReference type="Proteomes" id="UP001334084">
    <property type="component" value="Chromosome 1"/>
</dbReference>
<proteinExistence type="predicted"/>
<dbReference type="GeneID" id="90540235"/>
<evidence type="ECO:0000313" key="2">
    <source>
        <dbReference type="EMBL" id="WUR02434.1"/>
    </source>
</evidence>
<accession>A0AAX4J8Y3</accession>
<name>A0AAX4J8Y3_9MICR</name>
<gene>
    <name evidence="2" type="ORF">VNE69_01371</name>
</gene>
<reference evidence="2" key="1">
    <citation type="journal article" date="2024" name="BMC Genomics">
        <title>Functional annotation of a divergent genome using sequence and structure-based similarity.</title>
        <authorList>
            <person name="Svedberg D."/>
            <person name="Winiger R.R."/>
            <person name="Berg A."/>
            <person name="Sharma H."/>
            <person name="Tellgren-Roth C."/>
            <person name="Debrunner-Vossbrinck B.A."/>
            <person name="Vossbrinck C.R."/>
            <person name="Barandun J."/>
        </authorList>
    </citation>
    <scope>NUCLEOTIDE SEQUENCE</scope>
    <source>
        <strain evidence="2">Illinois isolate</strain>
    </source>
</reference>
<protein>
    <submittedName>
        <fullName evidence="2">Endoplasmic reticulum membrane-associated oxidoreductin (ERO1)</fullName>
    </submittedName>
</protein>
<keyword evidence="3" id="KW-1185">Reference proteome</keyword>
<organism evidence="2 3">
    <name type="scientific">Vairimorpha necatrix</name>
    <dbReference type="NCBI Taxonomy" id="6039"/>
    <lineage>
        <taxon>Eukaryota</taxon>
        <taxon>Fungi</taxon>
        <taxon>Fungi incertae sedis</taxon>
        <taxon>Microsporidia</taxon>
        <taxon>Nosematidae</taxon>
        <taxon>Vairimorpha</taxon>
    </lineage>
</organism>
<dbReference type="RefSeq" id="XP_065328579.1">
    <property type="nucleotide sequence ID" value="XM_065472508.1"/>
</dbReference>